<organism evidence="1 2">
    <name type="scientific">Cupriavidus taiwanensis</name>
    <dbReference type="NCBI Taxonomy" id="164546"/>
    <lineage>
        <taxon>Bacteria</taxon>
        <taxon>Pseudomonadati</taxon>
        <taxon>Pseudomonadota</taxon>
        <taxon>Betaproteobacteria</taxon>
        <taxon>Burkholderiales</taxon>
        <taxon>Burkholderiaceae</taxon>
        <taxon>Cupriavidus</taxon>
    </lineage>
</organism>
<proteinExistence type="predicted"/>
<dbReference type="Proteomes" id="UP000256805">
    <property type="component" value="Unassembled WGS sequence"/>
</dbReference>
<accession>A0A375JDD9</accession>
<dbReference type="EMBL" id="OVTA01000081">
    <property type="protein sequence ID" value="SPS02581.1"/>
    <property type="molecule type" value="Genomic_DNA"/>
</dbReference>
<evidence type="ECO:0000313" key="2">
    <source>
        <dbReference type="Proteomes" id="UP000256805"/>
    </source>
</evidence>
<reference evidence="1 2" key="1">
    <citation type="submission" date="2018-01" db="EMBL/GenBank/DDBJ databases">
        <authorList>
            <person name="Gaut B.S."/>
            <person name="Morton B.R."/>
            <person name="Clegg M.T."/>
            <person name="Duvall M.R."/>
        </authorList>
    </citation>
    <scope>NUCLEOTIDE SEQUENCE [LARGE SCALE GENOMIC DNA]</scope>
    <source>
        <strain evidence="1">Cupriavidus taiwanensis cmp 52</strain>
    </source>
</reference>
<protein>
    <submittedName>
        <fullName evidence="1">Uncharacterized protein</fullName>
    </submittedName>
</protein>
<sequence>MFLQREPHKQECQGNGCGDRSAIRSGLCSRRPDRNMSVSLRQSPPYLDALVVSWRSSTGVSIFVKQGTAIKATIGPRTTALYRIEGETLQPTIRKTLKRFAPLSNRCKQGKSTRSCNAVR</sequence>
<name>A0A375JDD9_9BURK</name>
<dbReference type="AlphaFoldDB" id="A0A375JDD9"/>
<evidence type="ECO:0000313" key="1">
    <source>
        <dbReference type="EMBL" id="SPS02581.1"/>
    </source>
</evidence>
<gene>
    <name evidence="1" type="ORF">CBM2634_U180007</name>
</gene>